<feature type="region of interest" description="Disordered" evidence="1">
    <location>
        <begin position="1"/>
        <end position="23"/>
    </location>
</feature>
<accession>A0AAD7JZZ7</accession>
<gene>
    <name evidence="2" type="ORF">B0H16DRAFT_1756623</name>
</gene>
<comment type="caution">
    <text evidence="2">The sequence shown here is derived from an EMBL/GenBank/DDBJ whole genome shotgun (WGS) entry which is preliminary data.</text>
</comment>
<feature type="compositionally biased region" description="Polar residues" evidence="1">
    <location>
        <begin position="1"/>
        <end position="17"/>
    </location>
</feature>
<dbReference type="AlphaFoldDB" id="A0AAD7JZZ7"/>
<dbReference type="Proteomes" id="UP001215598">
    <property type="component" value="Unassembled WGS sequence"/>
</dbReference>
<reference evidence="2" key="1">
    <citation type="submission" date="2023-03" db="EMBL/GenBank/DDBJ databases">
        <title>Massive genome expansion in bonnet fungi (Mycena s.s.) driven by repeated elements and novel gene families across ecological guilds.</title>
        <authorList>
            <consortium name="Lawrence Berkeley National Laboratory"/>
            <person name="Harder C.B."/>
            <person name="Miyauchi S."/>
            <person name="Viragh M."/>
            <person name="Kuo A."/>
            <person name="Thoen E."/>
            <person name="Andreopoulos B."/>
            <person name="Lu D."/>
            <person name="Skrede I."/>
            <person name="Drula E."/>
            <person name="Henrissat B."/>
            <person name="Morin E."/>
            <person name="Kohler A."/>
            <person name="Barry K."/>
            <person name="LaButti K."/>
            <person name="Morin E."/>
            <person name="Salamov A."/>
            <person name="Lipzen A."/>
            <person name="Mereny Z."/>
            <person name="Hegedus B."/>
            <person name="Baldrian P."/>
            <person name="Stursova M."/>
            <person name="Weitz H."/>
            <person name="Taylor A."/>
            <person name="Grigoriev I.V."/>
            <person name="Nagy L.G."/>
            <person name="Martin F."/>
            <person name="Kauserud H."/>
        </authorList>
    </citation>
    <scope>NUCLEOTIDE SEQUENCE</scope>
    <source>
        <strain evidence="2">CBHHK182m</strain>
    </source>
</reference>
<keyword evidence="3" id="KW-1185">Reference proteome</keyword>
<evidence type="ECO:0000256" key="1">
    <source>
        <dbReference type="SAM" id="MobiDB-lite"/>
    </source>
</evidence>
<evidence type="ECO:0000313" key="2">
    <source>
        <dbReference type="EMBL" id="KAJ7775353.1"/>
    </source>
</evidence>
<sequence length="276" mass="30895">MSTPASDTETPSVSSKFNPPDADITFKSPDGVLFHIHRRNLEVSAEGFPPGEISTNGSIVELAKMSATLELLFHFMYPQRQPTLETTPFEVLNQLAEAAEKYQVFHAMNIWYIRMKYCVIGLALGMVQQHPGEVAVYAAKHDYPDLLCEAAPLIISLPPVEVIEILPPDLARYVQEWADVLTNDALLLPTNFTVSRHSTAWHGKPYQCSWAQYLLTITQRLGAGVHSLRSLDAMFDMSTPPVSCVGVEKCCQKEFGIWRLQIEEGIAEIPKFDIFL</sequence>
<proteinExistence type="predicted"/>
<name>A0AAD7JZZ7_9AGAR</name>
<evidence type="ECO:0008006" key="4">
    <source>
        <dbReference type="Google" id="ProtNLM"/>
    </source>
</evidence>
<evidence type="ECO:0000313" key="3">
    <source>
        <dbReference type="Proteomes" id="UP001215598"/>
    </source>
</evidence>
<protein>
    <recommendedName>
        <fullName evidence="4">BTB domain-containing protein</fullName>
    </recommendedName>
</protein>
<dbReference type="EMBL" id="JARKIB010000010">
    <property type="protein sequence ID" value="KAJ7775353.1"/>
    <property type="molecule type" value="Genomic_DNA"/>
</dbReference>
<organism evidence="2 3">
    <name type="scientific">Mycena metata</name>
    <dbReference type="NCBI Taxonomy" id="1033252"/>
    <lineage>
        <taxon>Eukaryota</taxon>
        <taxon>Fungi</taxon>
        <taxon>Dikarya</taxon>
        <taxon>Basidiomycota</taxon>
        <taxon>Agaricomycotina</taxon>
        <taxon>Agaricomycetes</taxon>
        <taxon>Agaricomycetidae</taxon>
        <taxon>Agaricales</taxon>
        <taxon>Marasmiineae</taxon>
        <taxon>Mycenaceae</taxon>
        <taxon>Mycena</taxon>
    </lineage>
</organism>